<feature type="compositionally biased region" description="Polar residues" evidence="1">
    <location>
        <begin position="57"/>
        <end position="74"/>
    </location>
</feature>
<evidence type="ECO:0000313" key="3">
    <source>
        <dbReference type="Proteomes" id="UP001066276"/>
    </source>
</evidence>
<dbReference type="AlphaFoldDB" id="A0AAV7L3M3"/>
<sequence length="102" mass="10986">MTGYTKSTESVALQSVEYQPMLSSAIHSMIKHSPGTINPICSTTAQDHQGPRRIEATGSTFTGQVSQQPGQRSQMELLVPGPSQKQDKSEGAEKEAGKLLKE</sequence>
<comment type="caution">
    <text evidence="2">The sequence shown here is derived from an EMBL/GenBank/DDBJ whole genome shotgun (WGS) entry which is preliminary data.</text>
</comment>
<feature type="region of interest" description="Disordered" evidence="1">
    <location>
        <begin position="42"/>
        <end position="102"/>
    </location>
</feature>
<protein>
    <submittedName>
        <fullName evidence="2">Uncharacterized protein</fullName>
    </submittedName>
</protein>
<dbReference type="Proteomes" id="UP001066276">
    <property type="component" value="Chromosome 12"/>
</dbReference>
<dbReference type="EMBL" id="JANPWB010000016">
    <property type="protein sequence ID" value="KAJ1085509.1"/>
    <property type="molecule type" value="Genomic_DNA"/>
</dbReference>
<proteinExistence type="predicted"/>
<organism evidence="2 3">
    <name type="scientific">Pleurodeles waltl</name>
    <name type="common">Iberian ribbed newt</name>
    <dbReference type="NCBI Taxonomy" id="8319"/>
    <lineage>
        <taxon>Eukaryota</taxon>
        <taxon>Metazoa</taxon>
        <taxon>Chordata</taxon>
        <taxon>Craniata</taxon>
        <taxon>Vertebrata</taxon>
        <taxon>Euteleostomi</taxon>
        <taxon>Amphibia</taxon>
        <taxon>Batrachia</taxon>
        <taxon>Caudata</taxon>
        <taxon>Salamandroidea</taxon>
        <taxon>Salamandridae</taxon>
        <taxon>Pleurodelinae</taxon>
        <taxon>Pleurodeles</taxon>
    </lineage>
</organism>
<accession>A0AAV7L3M3</accession>
<evidence type="ECO:0000313" key="2">
    <source>
        <dbReference type="EMBL" id="KAJ1085509.1"/>
    </source>
</evidence>
<evidence type="ECO:0000256" key="1">
    <source>
        <dbReference type="SAM" id="MobiDB-lite"/>
    </source>
</evidence>
<name>A0AAV7L3M3_PLEWA</name>
<reference evidence="2" key="1">
    <citation type="journal article" date="2022" name="bioRxiv">
        <title>Sequencing and chromosome-scale assembly of the giantPleurodeles waltlgenome.</title>
        <authorList>
            <person name="Brown T."/>
            <person name="Elewa A."/>
            <person name="Iarovenko S."/>
            <person name="Subramanian E."/>
            <person name="Araus A.J."/>
            <person name="Petzold A."/>
            <person name="Susuki M."/>
            <person name="Suzuki K.-i.T."/>
            <person name="Hayashi T."/>
            <person name="Toyoda A."/>
            <person name="Oliveira C."/>
            <person name="Osipova E."/>
            <person name="Leigh N.D."/>
            <person name="Simon A."/>
            <person name="Yun M.H."/>
        </authorList>
    </citation>
    <scope>NUCLEOTIDE SEQUENCE</scope>
    <source>
        <strain evidence="2">20211129_DDA</strain>
        <tissue evidence="2">Liver</tissue>
    </source>
</reference>
<keyword evidence="3" id="KW-1185">Reference proteome</keyword>
<gene>
    <name evidence="2" type="ORF">NDU88_005641</name>
</gene>
<feature type="compositionally biased region" description="Basic and acidic residues" evidence="1">
    <location>
        <begin position="85"/>
        <end position="102"/>
    </location>
</feature>